<gene>
    <name evidence="1" type="ORF">H2198_002168</name>
</gene>
<comment type="caution">
    <text evidence="1">The sequence shown here is derived from an EMBL/GenBank/DDBJ whole genome shotgun (WGS) entry which is preliminary data.</text>
</comment>
<proteinExistence type="predicted"/>
<reference evidence="1" key="1">
    <citation type="submission" date="2022-10" db="EMBL/GenBank/DDBJ databases">
        <title>Culturing micro-colonial fungi from biological soil crusts in the Mojave desert and describing Neophaeococcomyces mojavensis, and introducing the new genera and species Taxawa tesnikishii.</title>
        <authorList>
            <person name="Kurbessoian T."/>
            <person name="Stajich J.E."/>
        </authorList>
    </citation>
    <scope>NUCLEOTIDE SEQUENCE</scope>
    <source>
        <strain evidence="1">JES_112</strain>
    </source>
</reference>
<keyword evidence="2" id="KW-1185">Reference proteome</keyword>
<dbReference type="EMBL" id="JAPDRQ010000026">
    <property type="protein sequence ID" value="KAJ9661009.1"/>
    <property type="molecule type" value="Genomic_DNA"/>
</dbReference>
<name>A0ACC3AF87_9EURO</name>
<evidence type="ECO:0000313" key="1">
    <source>
        <dbReference type="EMBL" id="KAJ9661009.1"/>
    </source>
</evidence>
<organism evidence="1 2">
    <name type="scientific">Neophaeococcomyces mojaviensis</name>
    <dbReference type="NCBI Taxonomy" id="3383035"/>
    <lineage>
        <taxon>Eukaryota</taxon>
        <taxon>Fungi</taxon>
        <taxon>Dikarya</taxon>
        <taxon>Ascomycota</taxon>
        <taxon>Pezizomycotina</taxon>
        <taxon>Eurotiomycetes</taxon>
        <taxon>Chaetothyriomycetidae</taxon>
        <taxon>Chaetothyriales</taxon>
        <taxon>Chaetothyriales incertae sedis</taxon>
        <taxon>Neophaeococcomyces</taxon>
    </lineage>
</organism>
<protein>
    <submittedName>
        <fullName evidence="1">Uncharacterized protein</fullName>
    </submittedName>
</protein>
<accession>A0ACC3AF87</accession>
<sequence>MDTMGPAHRVLTAQKQQVVITVHEISCGKTGATESVTSRASSESCSIVNVKRSPRRNGTAAIEHGPQVNQWGKAKERLKLAHQMADSTLNDFRKAYQPISNSHQFARRIVQPLATWKGKNHRVLTGHSLGSTTIRDGENDKTVIHAASHNYAGFYGITPEVEQLHHLGLQSLHVADPESCPALTTAFHDKLASFFSADFCVTTSSGYGSNLLAFPAILDPTWMIILDEKSHNSMNVGTYLSNVCKVVRFHHNDMLHLEEVLMKHSQQHENIMVAVEGLFSMDGTIPPLDQLANLKSRYGFTLFVDEAHSLLSVGATGHGCLELWNEAHPDAPVDPELIDIRTATLSKSLASIGGLVCGKARFKAAILRQRDELFKQGMDPTLTATMIQCLHILNQPAILRRRLRRMRRVITFVRAELERFGLHIYGDAITPVLPIHTGPPSLAAKMSYVLRNKGILATPVSKPATEFWESRVRVCLSADHTDEMINALVRGIIVAAQEIGIVKQYNLQPRTFHMPTTDSTDEEAIEARDSYQVIKDLILQDTATKTQQDTDQNMIQAGHLARQNFGIAAGGSRWISGTFSIHVELEALLSQIVDLPEAMAYADHYVGLSSTIAALCRPMSSYKTHTFLLPEDVPQVVLDGIKISSKKTTPSTQYYSSLESLNTILEQTTRKHQQFTLYLDTSAITETALQTLLQNRRNLSKSFSGLTVLLRDSAQKLTTKQGQQELKDMVSTLRQLARNVLVFGSFHQYFGIPGAYLVGTEEIIEEFRYSSRGYMFSTASLPFTMGMIAERLRSLA</sequence>
<evidence type="ECO:0000313" key="2">
    <source>
        <dbReference type="Proteomes" id="UP001172386"/>
    </source>
</evidence>
<dbReference type="Proteomes" id="UP001172386">
    <property type="component" value="Unassembled WGS sequence"/>
</dbReference>